<keyword evidence="7 10" id="KW-0574">Periplasm</keyword>
<evidence type="ECO:0000256" key="10">
    <source>
        <dbReference type="HAMAP-Rule" id="MF_00240"/>
    </source>
</evidence>
<evidence type="ECO:0000256" key="9">
    <source>
        <dbReference type="ARBA" id="ARBA00023186"/>
    </source>
</evidence>
<comment type="similarity">
    <text evidence="2 10">Belongs to the LolA family.</text>
</comment>
<comment type="function">
    <text evidence="10">Participates in the translocation of lipoproteins from the inner membrane to the outer membrane. Only forms a complex with a lipoprotein if the residue after the N-terminal Cys is not an aspartate (The Asp acts as a targeting signal to indicate that the lipoprotein should stay in the inner membrane).</text>
</comment>
<dbReference type="GO" id="GO:0044874">
    <property type="term" value="P:lipoprotein localization to outer membrane"/>
    <property type="evidence" value="ECO:0007669"/>
    <property type="project" value="UniProtKB-UniRule"/>
</dbReference>
<reference evidence="11" key="1">
    <citation type="submission" date="2018-07" db="EMBL/GenBank/DDBJ databases">
        <title>Genome assembly of strain Ka43.</title>
        <authorList>
            <person name="Kukolya J."/>
            <person name="Nagy I."/>
            <person name="Horvath B."/>
            <person name="Toth A."/>
        </authorList>
    </citation>
    <scope>NUCLEOTIDE SEQUENCE</scope>
    <source>
        <strain evidence="11">KB43</strain>
    </source>
</reference>
<evidence type="ECO:0000256" key="7">
    <source>
        <dbReference type="ARBA" id="ARBA00022764"/>
    </source>
</evidence>
<dbReference type="SUPFAM" id="SSF89392">
    <property type="entry name" value="Prokaryotic lipoproteins and lipoprotein localization factors"/>
    <property type="match status" value="1"/>
</dbReference>
<dbReference type="Proteomes" id="UP000652567">
    <property type="component" value="Unassembled WGS sequence"/>
</dbReference>
<keyword evidence="12" id="KW-1185">Reference proteome</keyword>
<comment type="subunit">
    <text evidence="3 10">Monomer.</text>
</comment>
<name>A0A928YU34_9GAMM</name>
<dbReference type="EMBL" id="PRDL01000001">
    <property type="protein sequence ID" value="MBE8717015.1"/>
    <property type="molecule type" value="Genomic_DNA"/>
</dbReference>
<dbReference type="InterPro" id="IPR029046">
    <property type="entry name" value="LolA/LolB/LppX"/>
</dbReference>
<gene>
    <name evidence="10 11" type="primary">lolA</name>
    <name evidence="11" type="ORF">C4F51_07390</name>
</gene>
<dbReference type="GO" id="GO:0030288">
    <property type="term" value="C:outer membrane-bounded periplasmic space"/>
    <property type="evidence" value="ECO:0007669"/>
    <property type="project" value="TreeGrafter"/>
</dbReference>
<accession>A0A928YU34</accession>
<proteinExistence type="inferred from homology"/>
<keyword evidence="8 10" id="KW-0653">Protein transport</keyword>
<dbReference type="Gene3D" id="2.50.20.10">
    <property type="entry name" value="Lipoprotein localisation LolA/LolB/LppX"/>
    <property type="match status" value="1"/>
</dbReference>
<feature type="signal peptide" evidence="10">
    <location>
        <begin position="1"/>
        <end position="23"/>
    </location>
</feature>
<evidence type="ECO:0000256" key="8">
    <source>
        <dbReference type="ARBA" id="ARBA00022927"/>
    </source>
</evidence>
<dbReference type="AlphaFoldDB" id="A0A928YU34"/>
<sequence precursor="true">MIKKLAGLLLLLPVLAISSVAIASDQQSAAELRKLLDQTTTLKGEFVQTLFDGQGKVQEESSGDFVLKRPGKFYWNTRQPYEQLLVSDQESIWLYDPDLEQVTVRSAQDDLQQTPALLLSEDVNTLREHFAITQQAVDASREEFLLTPTRKDGLFQTLTLVFTGEAKARKLSEFHILDNLGQLTRFVFQKSVANETVSDSIFQFTPPDGVDVLYD</sequence>
<feature type="chain" id="PRO_5038185611" description="Outer-membrane lipoprotein carrier protein" evidence="10">
    <location>
        <begin position="24"/>
        <end position="215"/>
    </location>
</feature>
<dbReference type="NCBIfam" id="TIGR00547">
    <property type="entry name" value="lolA"/>
    <property type="match status" value="1"/>
</dbReference>
<comment type="subcellular location">
    <subcellularLocation>
        <location evidence="1 10">Periplasm</location>
    </subcellularLocation>
</comment>
<dbReference type="CDD" id="cd16325">
    <property type="entry name" value="LolA"/>
    <property type="match status" value="1"/>
</dbReference>
<evidence type="ECO:0000256" key="5">
    <source>
        <dbReference type="ARBA" id="ARBA00022448"/>
    </source>
</evidence>
<keyword evidence="9 10" id="KW-0143">Chaperone</keyword>
<dbReference type="GO" id="GO:0042953">
    <property type="term" value="P:lipoprotein transport"/>
    <property type="evidence" value="ECO:0007669"/>
    <property type="project" value="InterPro"/>
</dbReference>
<dbReference type="RefSeq" id="WP_193908541.1">
    <property type="nucleotide sequence ID" value="NZ_PRDL01000001.1"/>
</dbReference>
<dbReference type="PANTHER" id="PTHR35869">
    <property type="entry name" value="OUTER-MEMBRANE LIPOPROTEIN CARRIER PROTEIN"/>
    <property type="match status" value="1"/>
</dbReference>
<dbReference type="InterPro" id="IPR004564">
    <property type="entry name" value="OM_lipoprot_carrier_LolA-like"/>
</dbReference>
<evidence type="ECO:0000256" key="2">
    <source>
        <dbReference type="ARBA" id="ARBA00007615"/>
    </source>
</evidence>
<keyword evidence="6 10" id="KW-0732">Signal</keyword>
<evidence type="ECO:0000256" key="6">
    <source>
        <dbReference type="ARBA" id="ARBA00022729"/>
    </source>
</evidence>
<keyword evidence="11" id="KW-0449">Lipoprotein</keyword>
<evidence type="ECO:0000256" key="4">
    <source>
        <dbReference type="ARBA" id="ARBA00014035"/>
    </source>
</evidence>
<evidence type="ECO:0000256" key="3">
    <source>
        <dbReference type="ARBA" id="ARBA00011245"/>
    </source>
</evidence>
<dbReference type="Pfam" id="PF03548">
    <property type="entry name" value="LolA"/>
    <property type="match status" value="1"/>
</dbReference>
<comment type="caution">
    <text evidence="11">The sequence shown here is derived from an EMBL/GenBank/DDBJ whole genome shotgun (WGS) entry which is preliminary data.</text>
</comment>
<organism evidence="11 12">
    <name type="scientific">Cellvibrio polysaccharolyticus</name>
    <dbReference type="NCBI Taxonomy" id="2082724"/>
    <lineage>
        <taxon>Bacteria</taxon>
        <taxon>Pseudomonadati</taxon>
        <taxon>Pseudomonadota</taxon>
        <taxon>Gammaproteobacteria</taxon>
        <taxon>Cellvibrionales</taxon>
        <taxon>Cellvibrionaceae</taxon>
        <taxon>Cellvibrio</taxon>
    </lineage>
</organism>
<protein>
    <recommendedName>
        <fullName evidence="4 10">Outer-membrane lipoprotein carrier protein</fullName>
    </recommendedName>
</protein>
<evidence type="ECO:0000256" key="1">
    <source>
        <dbReference type="ARBA" id="ARBA00004418"/>
    </source>
</evidence>
<evidence type="ECO:0000313" key="11">
    <source>
        <dbReference type="EMBL" id="MBE8717015.1"/>
    </source>
</evidence>
<keyword evidence="5 10" id="KW-0813">Transport</keyword>
<dbReference type="PANTHER" id="PTHR35869:SF1">
    <property type="entry name" value="OUTER-MEMBRANE LIPOPROTEIN CARRIER PROTEIN"/>
    <property type="match status" value="1"/>
</dbReference>
<dbReference type="InterPro" id="IPR018323">
    <property type="entry name" value="OM_lipoprot_carrier_LolA_Pbac"/>
</dbReference>
<evidence type="ECO:0000313" key="12">
    <source>
        <dbReference type="Proteomes" id="UP000652567"/>
    </source>
</evidence>
<dbReference type="HAMAP" id="MF_00240">
    <property type="entry name" value="LolA"/>
    <property type="match status" value="1"/>
</dbReference>